<evidence type="ECO:0000313" key="2">
    <source>
        <dbReference type="EMBL" id="GAA0366361.1"/>
    </source>
</evidence>
<name>A0ABN0XKD7_9ACTN</name>
<accession>A0ABN0XKD7</accession>
<sequence length="301" mass="32995">MTDDAHAFDRQHFGTDHRTPASPADNTETTEAAETAETDATAPPEIDTTVPHSARIWNYWLGGKDNYPVDRKAGDEFTEIFPGIVDAARAVRHFLARAVHHLVEEAGIRQFLDIGTGLPTVDNTHEIAQRAAPEARIVYVDNDPLVLAHARALLTSTPEGATDYIDADVRDPGRILEAAAATLDFGRPVGLMLMGVMGHIDDRDDPHAIVRRLLDALPSGSHLVLSDGTDTDPGRREAHQRYNRGGAVPYHLRSPEEITRFFDGLELLEPGVVPVSQWRPEHSPFGLPPRVETLGGMARKP</sequence>
<proteinExistence type="predicted"/>
<dbReference type="SUPFAM" id="SSF53335">
    <property type="entry name" value="S-adenosyl-L-methionine-dependent methyltransferases"/>
    <property type="match status" value="1"/>
</dbReference>
<dbReference type="EMBL" id="BAAABM010000066">
    <property type="protein sequence ID" value="GAA0366361.1"/>
    <property type="molecule type" value="Genomic_DNA"/>
</dbReference>
<reference evidence="2 3" key="1">
    <citation type="journal article" date="2019" name="Int. J. Syst. Evol. Microbiol.">
        <title>The Global Catalogue of Microorganisms (GCM) 10K type strain sequencing project: providing services to taxonomists for standard genome sequencing and annotation.</title>
        <authorList>
            <consortium name="The Broad Institute Genomics Platform"/>
            <consortium name="The Broad Institute Genome Sequencing Center for Infectious Disease"/>
            <person name="Wu L."/>
            <person name="Ma J."/>
        </authorList>
    </citation>
    <scope>NUCLEOTIDE SEQUENCE [LARGE SCALE GENOMIC DNA]</scope>
    <source>
        <strain evidence="2 3">JCM 3146</strain>
    </source>
</reference>
<dbReference type="InterPro" id="IPR029063">
    <property type="entry name" value="SAM-dependent_MTases_sf"/>
</dbReference>
<dbReference type="InterPro" id="IPR006764">
    <property type="entry name" value="SAM_dep_MeTrfase_SAV2177_type"/>
</dbReference>
<comment type="caution">
    <text evidence="2">The sequence shown here is derived from an EMBL/GenBank/DDBJ whole genome shotgun (WGS) entry which is preliminary data.</text>
</comment>
<dbReference type="PIRSF" id="PIRSF017393">
    <property type="entry name" value="MTase_SAV2177"/>
    <property type="match status" value="1"/>
</dbReference>
<protein>
    <submittedName>
        <fullName evidence="2">SAM-dependent methyltransferase</fullName>
    </submittedName>
</protein>
<organism evidence="2 3">
    <name type="scientific">Actinoallomurus spadix</name>
    <dbReference type="NCBI Taxonomy" id="79912"/>
    <lineage>
        <taxon>Bacteria</taxon>
        <taxon>Bacillati</taxon>
        <taxon>Actinomycetota</taxon>
        <taxon>Actinomycetes</taxon>
        <taxon>Streptosporangiales</taxon>
        <taxon>Thermomonosporaceae</taxon>
        <taxon>Actinoallomurus</taxon>
    </lineage>
</organism>
<dbReference type="Proteomes" id="UP001501822">
    <property type="component" value="Unassembled WGS sequence"/>
</dbReference>
<gene>
    <name evidence="2" type="ORF">GCM10010151_65370</name>
</gene>
<dbReference type="GO" id="GO:0032259">
    <property type="term" value="P:methylation"/>
    <property type="evidence" value="ECO:0007669"/>
    <property type="project" value="UniProtKB-KW"/>
</dbReference>
<feature type="compositionally biased region" description="Basic and acidic residues" evidence="1">
    <location>
        <begin position="1"/>
        <end position="19"/>
    </location>
</feature>
<evidence type="ECO:0000313" key="3">
    <source>
        <dbReference type="Proteomes" id="UP001501822"/>
    </source>
</evidence>
<dbReference type="Pfam" id="PF04672">
    <property type="entry name" value="Methyltransf_19"/>
    <property type="match status" value="1"/>
</dbReference>
<keyword evidence="2" id="KW-0489">Methyltransferase</keyword>
<dbReference type="Gene3D" id="3.40.50.150">
    <property type="entry name" value="Vaccinia Virus protein VP39"/>
    <property type="match status" value="1"/>
</dbReference>
<evidence type="ECO:0000256" key="1">
    <source>
        <dbReference type="SAM" id="MobiDB-lite"/>
    </source>
</evidence>
<feature type="compositionally biased region" description="Low complexity" evidence="1">
    <location>
        <begin position="23"/>
        <end position="45"/>
    </location>
</feature>
<keyword evidence="2" id="KW-0808">Transferase</keyword>
<dbReference type="RefSeq" id="WP_308206008.1">
    <property type="nucleotide sequence ID" value="NZ_BAAABM010000066.1"/>
</dbReference>
<keyword evidence="3" id="KW-1185">Reference proteome</keyword>
<dbReference type="GO" id="GO:0008168">
    <property type="term" value="F:methyltransferase activity"/>
    <property type="evidence" value="ECO:0007669"/>
    <property type="project" value="UniProtKB-KW"/>
</dbReference>
<feature type="region of interest" description="Disordered" evidence="1">
    <location>
        <begin position="1"/>
        <end position="48"/>
    </location>
</feature>